<evidence type="ECO:0000313" key="8">
    <source>
        <dbReference type="EMBL" id="OWZ10438.1"/>
    </source>
</evidence>
<accession>A0A225VZU1</accession>
<dbReference type="InterPro" id="IPR006155">
    <property type="entry name" value="Josephin"/>
</dbReference>
<keyword evidence="4" id="KW-0833">Ubl conjugation pathway</keyword>
<dbReference type="Gene3D" id="3.90.70.40">
    <property type="match status" value="1"/>
</dbReference>
<gene>
    <name evidence="8" type="ORF">PHMEG_00016713</name>
</gene>
<evidence type="ECO:0000256" key="1">
    <source>
        <dbReference type="ARBA" id="ARBA00000707"/>
    </source>
</evidence>
<feature type="active site" evidence="6">
    <location>
        <position position="198"/>
    </location>
</feature>
<comment type="catalytic activity">
    <reaction evidence="1">
        <text>Thiol-dependent hydrolysis of ester, thioester, amide, peptide and isopeptide bonds formed by the C-terminal Gly of ubiquitin (a 76-residue protein attached to proteins as an intracellular targeting signal).</text>
        <dbReference type="EC" id="3.4.19.12"/>
    </reaction>
</comment>
<dbReference type="STRING" id="4795.A0A225VZU1"/>
<feature type="active site" evidence="6">
    <location>
        <position position="183"/>
    </location>
</feature>
<dbReference type="EMBL" id="NBNE01002444">
    <property type="protein sequence ID" value="OWZ10438.1"/>
    <property type="molecule type" value="Genomic_DNA"/>
</dbReference>
<dbReference type="AlphaFoldDB" id="A0A225VZU1"/>
<keyword evidence="9" id="KW-1185">Reference proteome</keyword>
<dbReference type="InterPro" id="IPR040053">
    <property type="entry name" value="JOSD1/2"/>
</dbReference>
<dbReference type="Proteomes" id="UP000198211">
    <property type="component" value="Unassembled WGS sequence"/>
</dbReference>
<sequence>MDIFYFVHHYFVHHYSDKTELKTEVIIEFQMAKELYHERQTLYRCGLHALNNVLQGPVFTKAALDEACVELATIADPNAGNGLMNWAWNPHRAPLGLGNYDVNALTFALQKQGFVMQWLDKRLPVNEKLVKLDEATFILGFVLQWLDKRLPVDEKLVKLDEAEGVLCNVVMTTMFSSLWMQRHWFAIRKIGGICYNLDSKLAAPMPFENESECYQFLQELVNTGECELFLITKEKNPADKPSEDGLEVQ</sequence>
<feature type="domain" description="Josephin" evidence="7">
    <location>
        <begin position="32"/>
        <end position="246"/>
    </location>
</feature>
<keyword evidence="5 6" id="KW-0378">Hydrolase</keyword>
<proteinExistence type="predicted"/>
<evidence type="ECO:0000256" key="6">
    <source>
        <dbReference type="PROSITE-ProRule" id="PRU00331"/>
    </source>
</evidence>
<dbReference type="Pfam" id="PF02099">
    <property type="entry name" value="Josephin"/>
    <property type="match status" value="1"/>
</dbReference>
<comment type="caution">
    <text evidence="8">The sequence shown here is derived from an EMBL/GenBank/DDBJ whole genome shotgun (WGS) entry which is preliminary data.</text>
</comment>
<evidence type="ECO:0000313" key="9">
    <source>
        <dbReference type="Proteomes" id="UP000198211"/>
    </source>
</evidence>
<dbReference type="GO" id="GO:0004843">
    <property type="term" value="F:cysteine-type deubiquitinase activity"/>
    <property type="evidence" value="ECO:0007669"/>
    <property type="project" value="UniProtKB-EC"/>
</dbReference>
<evidence type="ECO:0000259" key="7">
    <source>
        <dbReference type="PROSITE" id="PS50957"/>
    </source>
</evidence>
<dbReference type="PANTHER" id="PTHR13291">
    <property type="entry name" value="JOSEPHIN 1, 2"/>
    <property type="match status" value="1"/>
</dbReference>
<dbReference type="EC" id="3.4.19.12" evidence="2"/>
<dbReference type="GO" id="GO:0016579">
    <property type="term" value="P:protein deubiquitination"/>
    <property type="evidence" value="ECO:0007669"/>
    <property type="project" value="InterPro"/>
</dbReference>
<dbReference type="GO" id="GO:0006508">
    <property type="term" value="P:proteolysis"/>
    <property type="evidence" value="ECO:0007669"/>
    <property type="project" value="UniProtKB-KW"/>
</dbReference>
<feature type="active site" evidence="6">
    <location>
        <position position="45"/>
    </location>
</feature>
<evidence type="ECO:0000256" key="4">
    <source>
        <dbReference type="ARBA" id="ARBA00022786"/>
    </source>
</evidence>
<evidence type="ECO:0000256" key="5">
    <source>
        <dbReference type="ARBA" id="ARBA00022801"/>
    </source>
</evidence>
<organism evidence="8 9">
    <name type="scientific">Phytophthora megakarya</name>
    <dbReference type="NCBI Taxonomy" id="4795"/>
    <lineage>
        <taxon>Eukaryota</taxon>
        <taxon>Sar</taxon>
        <taxon>Stramenopiles</taxon>
        <taxon>Oomycota</taxon>
        <taxon>Peronosporomycetes</taxon>
        <taxon>Peronosporales</taxon>
        <taxon>Peronosporaceae</taxon>
        <taxon>Phytophthora</taxon>
    </lineage>
</organism>
<dbReference type="PANTHER" id="PTHR13291:SF0">
    <property type="entry name" value="JOSEPHIN-LIKE PROTEIN"/>
    <property type="match status" value="1"/>
</dbReference>
<keyword evidence="3" id="KW-0645">Protease</keyword>
<protein>
    <recommendedName>
        <fullName evidence="2">ubiquitinyl hydrolase 1</fullName>
        <ecNumber evidence="2">3.4.19.12</ecNumber>
    </recommendedName>
</protein>
<dbReference type="PROSITE" id="PS50957">
    <property type="entry name" value="JOSEPHIN"/>
    <property type="match status" value="1"/>
</dbReference>
<evidence type="ECO:0000256" key="3">
    <source>
        <dbReference type="ARBA" id="ARBA00022670"/>
    </source>
</evidence>
<name>A0A225VZU1_9STRA</name>
<dbReference type="OrthoDB" id="422700at2759"/>
<dbReference type="SMART" id="SM01246">
    <property type="entry name" value="Josephin"/>
    <property type="match status" value="1"/>
</dbReference>
<evidence type="ECO:0000256" key="2">
    <source>
        <dbReference type="ARBA" id="ARBA00012759"/>
    </source>
</evidence>
<reference evidence="9" key="1">
    <citation type="submission" date="2017-03" db="EMBL/GenBank/DDBJ databases">
        <title>Phytopthora megakarya and P. palmivora, two closely related causual agents of cacao black pod achieved similar genome size and gene model numbers by different mechanisms.</title>
        <authorList>
            <person name="Ali S."/>
            <person name="Shao J."/>
            <person name="Larry D.J."/>
            <person name="Kronmiller B."/>
            <person name="Shen D."/>
            <person name="Strem M.D."/>
            <person name="Melnick R.L."/>
            <person name="Guiltinan M.J."/>
            <person name="Tyler B.M."/>
            <person name="Meinhardt L.W."/>
            <person name="Bailey B.A."/>
        </authorList>
    </citation>
    <scope>NUCLEOTIDE SEQUENCE [LARGE SCALE GENOMIC DNA]</scope>
    <source>
        <strain evidence="9">zdho120</strain>
    </source>
</reference>